<accession>A0A1W9YTL0</accession>
<proteinExistence type="predicted"/>
<dbReference type="Proteomes" id="UP000192707">
    <property type="component" value="Unassembled WGS sequence"/>
</dbReference>
<evidence type="ECO:0000313" key="1">
    <source>
        <dbReference type="EMBL" id="ORA03411.1"/>
    </source>
</evidence>
<evidence type="ECO:0000313" key="2">
    <source>
        <dbReference type="Proteomes" id="UP000192707"/>
    </source>
</evidence>
<sequence>PGKAIATSADAFVIVRPGARLEASGSQAQLDVPGLGRVLLAGDGGRIALSSYNGLYLDGSLRAAAGGSGAAGGSLEIIADAPLYQGFTVVDDRVLAMREL</sequence>
<comment type="caution">
    <text evidence="1">The sequence shown here is derived from an EMBL/GenBank/DDBJ whole genome shotgun (WGS) entry which is preliminary data.</text>
</comment>
<name>A0A1W9YTL0_MYCAI</name>
<dbReference type="AlphaFoldDB" id="A0A1W9YTL0"/>
<gene>
    <name evidence="1" type="ORF">BST14_28700</name>
</gene>
<dbReference type="RefSeq" id="WP_142279717.1">
    <property type="nucleotide sequence ID" value="NZ_MVHG01000297.1"/>
</dbReference>
<feature type="non-terminal residue" evidence="1">
    <location>
        <position position="1"/>
    </location>
</feature>
<organism evidence="1 2">
    <name type="scientific">Mycobacterium arosiense ATCC BAA-1401 = DSM 45069</name>
    <dbReference type="NCBI Taxonomy" id="1265311"/>
    <lineage>
        <taxon>Bacteria</taxon>
        <taxon>Bacillati</taxon>
        <taxon>Actinomycetota</taxon>
        <taxon>Actinomycetes</taxon>
        <taxon>Mycobacteriales</taxon>
        <taxon>Mycobacteriaceae</taxon>
        <taxon>Mycobacterium</taxon>
        <taxon>Mycobacterium avium complex (MAC)</taxon>
    </lineage>
</organism>
<protein>
    <submittedName>
        <fullName evidence="1">Uncharacterized protein</fullName>
    </submittedName>
</protein>
<reference evidence="1 2" key="1">
    <citation type="submission" date="2016-12" db="EMBL/GenBank/DDBJ databases">
        <title>The new phylogeny of genus Mycobacterium.</title>
        <authorList>
            <person name="Tortoli E."/>
            <person name="Trovato A."/>
            <person name="Cirillo D.M."/>
        </authorList>
    </citation>
    <scope>NUCLEOTIDE SEQUENCE [LARGE SCALE GENOMIC DNA]</scope>
    <source>
        <strain evidence="1 2">DSM 45069</strain>
    </source>
</reference>
<dbReference type="EMBL" id="MVHG01000297">
    <property type="protein sequence ID" value="ORA03411.1"/>
    <property type="molecule type" value="Genomic_DNA"/>
</dbReference>
<keyword evidence="2" id="KW-1185">Reference proteome</keyword>
<feature type="non-terminal residue" evidence="1">
    <location>
        <position position="100"/>
    </location>
</feature>
<dbReference type="OrthoDB" id="1776524at2"/>